<dbReference type="RefSeq" id="WP_102522887.1">
    <property type="nucleotide sequence ID" value="NZ_LT960611.1"/>
</dbReference>
<dbReference type="FunFam" id="3.30.420.40:FF:000004">
    <property type="entry name" value="Molecular chaperone DnaK"/>
    <property type="match status" value="1"/>
</dbReference>
<dbReference type="OrthoDB" id="9766019at2"/>
<dbReference type="SUPFAM" id="SSF100934">
    <property type="entry name" value="Heat shock protein 70kD (HSP70), C-terminal subdomain"/>
    <property type="match status" value="1"/>
</dbReference>
<evidence type="ECO:0000256" key="8">
    <source>
        <dbReference type="HAMAP-Rule" id="MF_00332"/>
    </source>
</evidence>
<evidence type="ECO:0000256" key="7">
    <source>
        <dbReference type="ARBA" id="ARBA00023186"/>
    </source>
</evidence>
<dbReference type="AlphaFoldDB" id="A0A2N8ZEU2"/>
<evidence type="ECO:0000256" key="6">
    <source>
        <dbReference type="ARBA" id="ARBA00023016"/>
    </source>
</evidence>
<dbReference type="Gene3D" id="3.90.640.10">
    <property type="entry name" value="Actin, Chain A, domain 4"/>
    <property type="match status" value="1"/>
</dbReference>
<dbReference type="PANTHER" id="PTHR19375">
    <property type="entry name" value="HEAT SHOCK PROTEIN 70KDA"/>
    <property type="match status" value="1"/>
</dbReference>
<keyword evidence="11" id="KW-0131">Cell cycle</keyword>
<dbReference type="KEGG" id="vta:A2419"/>
<evidence type="ECO:0000256" key="2">
    <source>
        <dbReference type="ARBA" id="ARBA00014415"/>
    </source>
</evidence>
<feature type="compositionally biased region" description="Acidic residues" evidence="10">
    <location>
        <begin position="622"/>
        <end position="636"/>
    </location>
</feature>
<dbReference type="InterPro" id="IPR029048">
    <property type="entry name" value="HSP70_C_sf"/>
</dbReference>
<dbReference type="Pfam" id="PF00012">
    <property type="entry name" value="HSP70"/>
    <property type="match status" value="1"/>
</dbReference>
<name>A0A2N8ZEU2_9VIBR</name>
<comment type="function">
    <text evidence="8">Acts as a chaperone.</text>
</comment>
<dbReference type="NCBIfam" id="TIGR02350">
    <property type="entry name" value="prok_dnaK"/>
    <property type="match status" value="1"/>
</dbReference>
<evidence type="ECO:0000256" key="10">
    <source>
        <dbReference type="SAM" id="MobiDB-lite"/>
    </source>
</evidence>
<keyword evidence="6 8" id="KW-0346">Stress response</keyword>
<evidence type="ECO:0000256" key="4">
    <source>
        <dbReference type="ARBA" id="ARBA00022741"/>
    </source>
</evidence>
<comment type="similarity">
    <text evidence="1 8 9">Belongs to the heat shock protein 70 family.</text>
</comment>
<dbReference type="FunFam" id="1.20.1270.10:FF:000001">
    <property type="entry name" value="Molecular chaperone DnaK"/>
    <property type="match status" value="1"/>
</dbReference>
<dbReference type="PROSITE" id="PS00297">
    <property type="entry name" value="HSP70_1"/>
    <property type="match status" value="1"/>
</dbReference>
<dbReference type="CDD" id="cd10234">
    <property type="entry name" value="ASKHA_NBD_HSP70_DnaK-like"/>
    <property type="match status" value="1"/>
</dbReference>
<feature type="region of interest" description="Disordered" evidence="10">
    <location>
        <begin position="598"/>
        <end position="636"/>
    </location>
</feature>
<accession>A0A2N8ZEU2</accession>
<dbReference type="FunFam" id="3.90.640.10:FF:000003">
    <property type="entry name" value="Molecular chaperone DnaK"/>
    <property type="match status" value="1"/>
</dbReference>
<dbReference type="InterPro" id="IPR043129">
    <property type="entry name" value="ATPase_NBD"/>
</dbReference>
<sequence length="636" mass="68995">MGKIIGIDLGTTNSCVSVLDGDAPRVIENAEGERTTASVVAYTDGETLVGQPAKRQAVTNPENTLYAIKRLIGRRFEDEEVQRDIEIMPYKIVKADNGDAWVEAKGQKMAAPQVSAEILKKMKKTAEDFLGEEVTGAVVTVPAYFNDAQRQATKDAGRIAGLDVKRIINEPTAAALAYGLDKQEGDRTIAVYDLGGGTFDISIIEIDNVDGEQTFEVLATNGDTHLGGEDFDNRMINYLVDEFKKEQGINLKNDPLAMQRVKEAAEKAKIELSSTQQTDVNLPYVTADATGPKHMNVKVTRAKLESLVEDLVQRSLEPLKVALADSELSVGEITDVILVGGQTRMPMVQAKVAEFFGKEARKDVNPDEAVAMGAAVQGGVLAGEVKDVLLLDVTPLSLGIETMGGVMTALVEKNTTVPTKANQVFSTAEDNQNAVTIHVLQGERKQASYNKSLGQFNLEGIQAAPRGMPQIEVTFDLDADGILHVSAKDKSTGKEQKITIQASGGLSDEDIEKMVQEAEANKDADKKFEELVTTRNQADQMIHGTRKQMDEAGEALPAEEKEKIETAIKELEEVKSGDDKEAIDAKVQALMTAAQKLMEMAQQQAQQAEGAEAGEQPKQDDDVVDAEFEEVKEDKK</sequence>
<evidence type="ECO:0000313" key="11">
    <source>
        <dbReference type="EMBL" id="SON50398.1"/>
    </source>
</evidence>
<dbReference type="Gene3D" id="2.60.34.10">
    <property type="entry name" value="Substrate Binding Domain Of DNAk, Chain A, domain 1"/>
    <property type="match status" value="1"/>
</dbReference>
<feature type="modified residue" description="Phosphothreonine; by autocatalysis" evidence="8">
    <location>
        <position position="198"/>
    </location>
</feature>
<reference evidence="11 12" key="1">
    <citation type="submission" date="2017-10" db="EMBL/GenBank/DDBJ databases">
        <authorList>
            <person name="Banno H."/>
            <person name="Chua N.-H."/>
        </authorList>
    </citation>
    <scope>NUCLEOTIDE SEQUENCE [LARGE SCALE GENOMIC DNA]</scope>
    <source>
        <strain evidence="11">Vibrio tapetis CECT4600</strain>
    </source>
</reference>
<dbReference type="SUPFAM" id="SSF100920">
    <property type="entry name" value="Heat shock protein 70kD (HSP70), peptide-binding domain"/>
    <property type="match status" value="1"/>
</dbReference>
<dbReference type="InterPro" id="IPR012725">
    <property type="entry name" value="Chaperone_DnaK"/>
</dbReference>
<dbReference type="GO" id="GO:0051082">
    <property type="term" value="F:unfolded protein binding"/>
    <property type="evidence" value="ECO:0007669"/>
    <property type="project" value="InterPro"/>
</dbReference>
<dbReference type="Gene3D" id="3.30.420.40">
    <property type="match status" value="2"/>
</dbReference>
<dbReference type="HAMAP" id="MF_00332">
    <property type="entry name" value="DnaK"/>
    <property type="match status" value="1"/>
</dbReference>
<keyword evidence="3 8" id="KW-0597">Phosphoprotein</keyword>
<dbReference type="PRINTS" id="PR00301">
    <property type="entry name" value="HEATSHOCK70"/>
</dbReference>
<evidence type="ECO:0000256" key="3">
    <source>
        <dbReference type="ARBA" id="ARBA00022553"/>
    </source>
</evidence>
<keyword evidence="4 8" id="KW-0547">Nucleotide-binding</keyword>
<keyword evidence="7 8" id="KW-0143">Chaperone</keyword>
<evidence type="ECO:0000256" key="1">
    <source>
        <dbReference type="ARBA" id="ARBA00007381"/>
    </source>
</evidence>
<evidence type="ECO:0000256" key="9">
    <source>
        <dbReference type="RuleBase" id="RU003322"/>
    </source>
</evidence>
<dbReference type="Proteomes" id="UP000235828">
    <property type="component" value="Chromosome A"/>
</dbReference>
<dbReference type="SUPFAM" id="SSF53067">
    <property type="entry name" value="Actin-like ATPase domain"/>
    <property type="match status" value="2"/>
</dbReference>
<dbReference type="FunFam" id="2.60.34.10:FF:000014">
    <property type="entry name" value="Chaperone protein DnaK HSP70"/>
    <property type="match status" value="1"/>
</dbReference>
<dbReference type="NCBIfam" id="NF001413">
    <property type="entry name" value="PRK00290.1"/>
    <property type="match status" value="1"/>
</dbReference>
<dbReference type="InterPro" id="IPR013126">
    <property type="entry name" value="Hsp_70_fam"/>
</dbReference>
<dbReference type="GO" id="GO:0140662">
    <property type="term" value="F:ATP-dependent protein folding chaperone"/>
    <property type="evidence" value="ECO:0007669"/>
    <property type="project" value="InterPro"/>
</dbReference>
<dbReference type="InterPro" id="IPR029047">
    <property type="entry name" value="HSP70_peptide-bd_sf"/>
</dbReference>
<protein>
    <recommendedName>
        <fullName evidence="2 8">Chaperone protein DnaK</fullName>
    </recommendedName>
    <alternativeName>
        <fullName evidence="8">HSP70</fullName>
    </alternativeName>
    <alternativeName>
        <fullName evidence="8">Heat shock 70 kDa protein</fullName>
    </alternativeName>
    <alternativeName>
        <fullName evidence="8">Heat shock protein 70</fullName>
    </alternativeName>
</protein>
<organism evidence="11 12">
    <name type="scientific">Vibrio tapetis subsp. tapetis</name>
    <dbReference type="NCBI Taxonomy" id="1671868"/>
    <lineage>
        <taxon>Bacteria</taxon>
        <taxon>Pseudomonadati</taxon>
        <taxon>Pseudomonadota</taxon>
        <taxon>Gammaproteobacteria</taxon>
        <taxon>Vibrionales</taxon>
        <taxon>Vibrionaceae</taxon>
        <taxon>Vibrio</taxon>
    </lineage>
</organism>
<proteinExistence type="evidence at transcript level"/>
<dbReference type="Gene3D" id="1.20.1270.10">
    <property type="match status" value="1"/>
</dbReference>
<comment type="induction">
    <text evidence="8">By stress conditions e.g. heat shock.</text>
</comment>
<dbReference type="GO" id="GO:0005524">
    <property type="term" value="F:ATP binding"/>
    <property type="evidence" value="ECO:0007669"/>
    <property type="project" value="UniProtKB-UniRule"/>
</dbReference>
<evidence type="ECO:0000313" key="12">
    <source>
        <dbReference type="Proteomes" id="UP000235828"/>
    </source>
</evidence>
<dbReference type="InterPro" id="IPR018181">
    <property type="entry name" value="Heat_shock_70_CS"/>
</dbReference>
<gene>
    <name evidence="8 11" type="primary">dnaK</name>
    <name evidence="11" type="ORF">VTAP4600_A2419</name>
</gene>
<dbReference type="PROSITE" id="PS00329">
    <property type="entry name" value="HSP70_2"/>
    <property type="match status" value="1"/>
</dbReference>
<feature type="compositionally biased region" description="Low complexity" evidence="10">
    <location>
        <begin position="598"/>
        <end position="614"/>
    </location>
</feature>
<keyword evidence="11" id="KW-0132">Cell division</keyword>
<evidence type="ECO:0000256" key="5">
    <source>
        <dbReference type="ARBA" id="ARBA00022840"/>
    </source>
</evidence>
<dbReference type="PROSITE" id="PS01036">
    <property type="entry name" value="HSP70_3"/>
    <property type="match status" value="1"/>
</dbReference>
<dbReference type="EMBL" id="LT960611">
    <property type="protein sequence ID" value="SON50398.1"/>
    <property type="molecule type" value="Genomic_DNA"/>
</dbReference>
<keyword evidence="12" id="KW-1185">Reference proteome</keyword>
<keyword evidence="5 8" id="KW-0067">ATP-binding</keyword>
<dbReference type="GO" id="GO:0051301">
    <property type="term" value="P:cell division"/>
    <property type="evidence" value="ECO:0007669"/>
    <property type="project" value="UniProtKB-KW"/>
</dbReference>